<accession>A0A6J6AHT2</accession>
<sequence>MADSKKERARRETRRRFEQWARNPECHSNVSSAVHNVKMGAAARRESPNAPRDAQSVFALERGNAFEASLINNGAPILLEALRGAEVISTTSNDFADHRTTSNGGPLASLDAATEAGHAFLKSLADGNAFNGAVSSLTVRIPRGVMLPEATLIIDVLSVQTVDGKPVIAVGEIKTYADQGGHTHRSDLATARAQMGLYVHALQITLEDLGLANEVSVSIQGFLILTHPGSNQPSVRSGEDLRYQLERARRGFELMEESAIMLDGAYGDADDTEEADLLELVLNAPTHFQDSCISFCERADACYKRALANSEGVVLGDDVARFLNGISLQRAEDLMNGQKPATAAEKDLLARLQSQLPALP</sequence>
<feature type="compositionally biased region" description="Basic and acidic residues" evidence="1">
    <location>
        <begin position="1"/>
        <end position="19"/>
    </location>
</feature>
<protein>
    <submittedName>
        <fullName evidence="2">Unannotated protein</fullName>
    </submittedName>
</protein>
<dbReference type="EMBL" id="CAETWZ010000160">
    <property type="protein sequence ID" value="CAB4368457.1"/>
    <property type="molecule type" value="Genomic_DNA"/>
</dbReference>
<evidence type="ECO:0000256" key="1">
    <source>
        <dbReference type="SAM" id="MobiDB-lite"/>
    </source>
</evidence>
<evidence type="ECO:0000313" key="2">
    <source>
        <dbReference type="EMBL" id="CAB4368457.1"/>
    </source>
</evidence>
<dbReference type="AlphaFoldDB" id="A0A6J6AHT2"/>
<name>A0A6J6AHT2_9ZZZZ</name>
<gene>
    <name evidence="2" type="ORF">UFOPK4179_01258</name>
</gene>
<feature type="region of interest" description="Disordered" evidence="1">
    <location>
        <begin position="1"/>
        <end position="20"/>
    </location>
</feature>
<organism evidence="2">
    <name type="scientific">freshwater metagenome</name>
    <dbReference type="NCBI Taxonomy" id="449393"/>
    <lineage>
        <taxon>unclassified sequences</taxon>
        <taxon>metagenomes</taxon>
        <taxon>ecological metagenomes</taxon>
    </lineage>
</organism>
<proteinExistence type="predicted"/>
<reference evidence="2" key="1">
    <citation type="submission" date="2020-05" db="EMBL/GenBank/DDBJ databases">
        <authorList>
            <person name="Chiriac C."/>
            <person name="Salcher M."/>
            <person name="Ghai R."/>
            <person name="Kavagutti S V."/>
        </authorList>
    </citation>
    <scope>NUCLEOTIDE SEQUENCE</scope>
</reference>